<dbReference type="InterPro" id="IPR011008">
    <property type="entry name" value="Dimeric_a/b-barrel"/>
</dbReference>
<sequence length="117" mass="12538">MPQYLLTIYQPDGGEPAPEVLEPIMRDLDAVNREMREAGVWVFAGGLHPPETATVARVTGDDVLLTDGPYLEGKEHVGGFTVIEAPDLDAALGWGRKLAGAITLPIEVRPLYDGPGC</sequence>
<dbReference type="Pfam" id="PF03795">
    <property type="entry name" value="YCII"/>
    <property type="match status" value="1"/>
</dbReference>
<evidence type="ECO:0000313" key="4">
    <source>
        <dbReference type="Proteomes" id="UP000470246"/>
    </source>
</evidence>
<protein>
    <recommendedName>
        <fullName evidence="2">YCII-related domain-containing protein</fullName>
    </recommendedName>
</protein>
<accession>A0A7K3W0D4</accession>
<gene>
    <name evidence="3" type="ORF">GCU56_10675</name>
</gene>
<comment type="caution">
    <text evidence="3">The sequence shown here is derived from an EMBL/GenBank/DDBJ whole genome shotgun (WGS) entry which is preliminary data.</text>
</comment>
<keyword evidence="4" id="KW-1185">Reference proteome</keyword>
<dbReference type="EMBL" id="JAAGWF010000010">
    <property type="protein sequence ID" value="NEK58335.1"/>
    <property type="molecule type" value="Genomic_DNA"/>
</dbReference>
<evidence type="ECO:0000256" key="1">
    <source>
        <dbReference type="ARBA" id="ARBA00007689"/>
    </source>
</evidence>
<reference evidence="3 4" key="1">
    <citation type="submission" date="2020-02" db="EMBL/GenBank/DDBJ databases">
        <title>Geodermatophilus sabuli CPCC 205279 I12A-02694.</title>
        <authorList>
            <person name="Jiang Z."/>
        </authorList>
    </citation>
    <scope>NUCLEOTIDE SEQUENCE [LARGE SCALE GENOMIC DNA]</scope>
    <source>
        <strain evidence="3 4">I12A-02694</strain>
    </source>
</reference>
<name>A0A7K3W0D4_9ACTN</name>
<dbReference type="RefSeq" id="WP_163481718.1">
    <property type="nucleotide sequence ID" value="NZ_JAAGWF010000010.1"/>
</dbReference>
<evidence type="ECO:0000259" key="2">
    <source>
        <dbReference type="Pfam" id="PF03795"/>
    </source>
</evidence>
<dbReference type="SUPFAM" id="SSF54909">
    <property type="entry name" value="Dimeric alpha+beta barrel"/>
    <property type="match status" value="1"/>
</dbReference>
<dbReference type="PANTHER" id="PTHR35174">
    <property type="entry name" value="BLL7171 PROTEIN-RELATED"/>
    <property type="match status" value="1"/>
</dbReference>
<dbReference type="InterPro" id="IPR005545">
    <property type="entry name" value="YCII"/>
</dbReference>
<dbReference type="AlphaFoldDB" id="A0A7K3W0D4"/>
<dbReference type="PANTHER" id="PTHR35174:SF3">
    <property type="entry name" value="BLL7171 PROTEIN"/>
    <property type="match status" value="1"/>
</dbReference>
<dbReference type="Gene3D" id="3.30.70.1060">
    <property type="entry name" value="Dimeric alpha+beta barrel"/>
    <property type="match status" value="1"/>
</dbReference>
<organism evidence="3 4">
    <name type="scientific">Geodermatophilus sabuli</name>
    <dbReference type="NCBI Taxonomy" id="1564158"/>
    <lineage>
        <taxon>Bacteria</taxon>
        <taxon>Bacillati</taxon>
        <taxon>Actinomycetota</taxon>
        <taxon>Actinomycetes</taxon>
        <taxon>Geodermatophilales</taxon>
        <taxon>Geodermatophilaceae</taxon>
        <taxon>Geodermatophilus</taxon>
    </lineage>
</organism>
<evidence type="ECO:0000313" key="3">
    <source>
        <dbReference type="EMBL" id="NEK58335.1"/>
    </source>
</evidence>
<proteinExistence type="inferred from homology"/>
<comment type="similarity">
    <text evidence="1">Belongs to the YciI family.</text>
</comment>
<dbReference type="Proteomes" id="UP000470246">
    <property type="component" value="Unassembled WGS sequence"/>
</dbReference>
<feature type="domain" description="YCII-related" evidence="2">
    <location>
        <begin position="4"/>
        <end position="97"/>
    </location>
</feature>